<dbReference type="STRING" id="395494.Galf_2774"/>
<reference evidence="1 2" key="1">
    <citation type="submission" date="2010-08" db="EMBL/GenBank/DDBJ databases">
        <title>Complete sequence of Gallionella capsiferriformans ES-2.</title>
        <authorList>
            <consortium name="US DOE Joint Genome Institute"/>
            <person name="Lucas S."/>
            <person name="Copeland A."/>
            <person name="Lapidus A."/>
            <person name="Cheng J.-F."/>
            <person name="Bruce D."/>
            <person name="Goodwin L."/>
            <person name="Pitluck S."/>
            <person name="Chertkov O."/>
            <person name="Davenport K.W."/>
            <person name="Detter J.C."/>
            <person name="Han C."/>
            <person name="Tapia R."/>
            <person name="Land M."/>
            <person name="Hauser L."/>
            <person name="Chang Y.-J."/>
            <person name="Jeffries C."/>
            <person name="Kyrpides N."/>
            <person name="Ivanova N."/>
            <person name="Mikhailova N."/>
            <person name="Shelobolina E.S."/>
            <person name="Picardal F."/>
            <person name="Roden E."/>
            <person name="Emerson D."/>
            <person name="Woyke T."/>
        </authorList>
    </citation>
    <scope>NUCLEOTIDE SEQUENCE [LARGE SCALE GENOMIC DNA]</scope>
    <source>
        <strain evidence="1 2">ES-2</strain>
    </source>
</reference>
<keyword evidence="2" id="KW-1185">Reference proteome</keyword>
<protein>
    <submittedName>
        <fullName evidence="1">Uncharacterized protein</fullName>
    </submittedName>
</protein>
<dbReference type="EMBL" id="CP002159">
    <property type="protein sequence ID" value="ADL56769.1"/>
    <property type="molecule type" value="Genomic_DNA"/>
</dbReference>
<proteinExistence type="predicted"/>
<gene>
    <name evidence="1" type="ordered locus">Galf_2774</name>
</gene>
<dbReference type="AlphaFoldDB" id="D9SDH1"/>
<accession>D9SDH1</accession>
<name>D9SDH1_GALCS</name>
<evidence type="ECO:0000313" key="1">
    <source>
        <dbReference type="EMBL" id="ADL56769.1"/>
    </source>
</evidence>
<sequence length="52" mass="5882">MIDEKEQRILVDGLVEILKTDEAASLLQHLKQLNCDLFIKFSDDSVVTVPLP</sequence>
<dbReference type="HOGENOM" id="CLU_3080239_0_0_4"/>
<dbReference type="RefSeq" id="WP_013294671.1">
    <property type="nucleotide sequence ID" value="NC_014394.1"/>
</dbReference>
<dbReference type="Proteomes" id="UP000001235">
    <property type="component" value="Chromosome"/>
</dbReference>
<organism evidence="1 2">
    <name type="scientific">Gallionella capsiferriformans (strain ES-2)</name>
    <name type="common">Gallionella ferruginea capsiferriformans (strain ES-2)</name>
    <dbReference type="NCBI Taxonomy" id="395494"/>
    <lineage>
        <taxon>Bacteria</taxon>
        <taxon>Pseudomonadati</taxon>
        <taxon>Pseudomonadota</taxon>
        <taxon>Betaproteobacteria</taxon>
        <taxon>Nitrosomonadales</taxon>
        <taxon>Gallionellaceae</taxon>
        <taxon>Gallionella</taxon>
    </lineage>
</organism>
<evidence type="ECO:0000313" key="2">
    <source>
        <dbReference type="Proteomes" id="UP000001235"/>
    </source>
</evidence>
<dbReference type="KEGG" id="gca:Galf_2774"/>